<dbReference type="InterPro" id="IPR000086">
    <property type="entry name" value="NUDIX_hydrolase_dom"/>
</dbReference>
<keyword evidence="3" id="KW-1185">Reference proteome</keyword>
<dbReference type="SUPFAM" id="SSF55811">
    <property type="entry name" value="Nudix"/>
    <property type="match status" value="1"/>
</dbReference>
<dbReference type="Gene3D" id="3.90.79.10">
    <property type="entry name" value="Nucleoside Triphosphate Pyrophosphohydrolase"/>
    <property type="match status" value="1"/>
</dbReference>
<comment type="caution">
    <text evidence="2">The sequence shown here is derived from an EMBL/GenBank/DDBJ whole genome shotgun (WGS) entry which is preliminary data.</text>
</comment>
<accession>A0ABR3R345</accession>
<feature type="domain" description="Nudix hydrolase" evidence="1">
    <location>
        <begin position="49"/>
        <end position="189"/>
    </location>
</feature>
<organism evidence="2 3">
    <name type="scientific">Paraconiothyrium brasiliense</name>
    <dbReference type="NCBI Taxonomy" id="300254"/>
    <lineage>
        <taxon>Eukaryota</taxon>
        <taxon>Fungi</taxon>
        <taxon>Dikarya</taxon>
        <taxon>Ascomycota</taxon>
        <taxon>Pezizomycotina</taxon>
        <taxon>Dothideomycetes</taxon>
        <taxon>Pleosporomycetidae</taxon>
        <taxon>Pleosporales</taxon>
        <taxon>Massarineae</taxon>
        <taxon>Didymosphaeriaceae</taxon>
        <taxon>Paraconiothyrium</taxon>
    </lineage>
</organism>
<sequence>METLALALSNTNDDNMAAAPAEIAPFDYDPCVQKYKVTEREYLQQNPEFQAVCTGIVVFNEKGELLLVKRASSELAFPDFWEIPGGKVDEPDESLLHAAVRELKEETGLVAARIVRQTTHMTFEIPRTQGRIERWMKLVFEMEVKQLDVGLDPKEHDDYLWATEDQVVNERIGDIVLKYISPDNKRVKLDAFKRRREEALL</sequence>
<dbReference type="Pfam" id="PF00293">
    <property type="entry name" value="NUDIX"/>
    <property type="match status" value="1"/>
</dbReference>
<evidence type="ECO:0000313" key="3">
    <source>
        <dbReference type="Proteomes" id="UP001521785"/>
    </source>
</evidence>
<gene>
    <name evidence="2" type="ORF">SLS60_007973</name>
</gene>
<evidence type="ECO:0000259" key="1">
    <source>
        <dbReference type="PROSITE" id="PS51462"/>
    </source>
</evidence>
<dbReference type="InterPro" id="IPR015797">
    <property type="entry name" value="NUDIX_hydrolase-like_dom_sf"/>
</dbReference>
<reference evidence="2 3" key="1">
    <citation type="submission" date="2024-02" db="EMBL/GenBank/DDBJ databases">
        <title>De novo assembly and annotation of 12 fungi associated with fruit tree decline syndrome in Ontario, Canada.</title>
        <authorList>
            <person name="Sulman M."/>
            <person name="Ellouze W."/>
            <person name="Ilyukhin E."/>
        </authorList>
    </citation>
    <scope>NUCLEOTIDE SEQUENCE [LARGE SCALE GENOMIC DNA]</scope>
    <source>
        <strain evidence="2 3">M42-189</strain>
    </source>
</reference>
<dbReference type="CDD" id="cd02883">
    <property type="entry name" value="NUDIX_Hydrolase"/>
    <property type="match status" value="1"/>
</dbReference>
<dbReference type="Proteomes" id="UP001521785">
    <property type="component" value="Unassembled WGS sequence"/>
</dbReference>
<proteinExistence type="predicted"/>
<evidence type="ECO:0000313" key="2">
    <source>
        <dbReference type="EMBL" id="KAL1598831.1"/>
    </source>
</evidence>
<dbReference type="PANTHER" id="PTHR43736">
    <property type="entry name" value="ADP-RIBOSE PYROPHOSPHATASE"/>
    <property type="match status" value="1"/>
</dbReference>
<dbReference type="PROSITE" id="PS51462">
    <property type="entry name" value="NUDIX"/>
    <property type="match status" value="1"/>
</dbReference>
<dbReference type="PANTHER" id="PTHR43736:SF1">
    <property type="entry name" value="DIHYDRONEOPTERIN TRIPHOSPHATE DIPHOSPHATASE"/>
    <property type="match status" value="1"/>
</dbReference>
<name>A0ABR3R345_9PLEO</name>
<protein>
    <recommendedName>
        <fullName evidence="1">Nudix hydrolase domain-containing protein</fullName>
    </recommendedName>
</protein>
<dbReference type="EMBL" id="JAKJXO020000011">
    <property type="protein sequence ID" value="KAL1598831.1"/>
    <property type="molecule type" value="Genomic_DNA"/>
</dbReference>